<feature type="transmembrane region" description="Helical" evidence="1">
    <location>
        <begin position="162"/>
        <end position="184"/>
    </location>
</feature>
<keyword evidence="1" id="KW-0472">Membrane</keyword>
<dbReference type="AlphaFoldDB" id="A0A1F8DZT8"/>
<keyword evidence="1" id="KW-1133">Transmembrane helix</keyword>
<evidence type="ECO:0000256" key="1">
    <source>
        <dbReference type="SAM" id="Phobius"/>
    </source>
</evidence>
<feature type="transmembrane region" description="Helical" evidence="1">
    <location>
        <begin position="196"/>
        <end position="216"/>
    </location>
</feature>
<protein>
    <submittedName>
        <fullName evidence="2">Uncharacterized protein</fullName>
    </submittedName>
</protein>
<organism evidence="2 3">
    <name type="scientific">Candidatus Wolfebacteria bacterium RIFOXYD1_FULL_48_65</name>
    <dbReference type="NCBI Taxonomy" id="1802561"/>
    <lineage>
        <taxon>Bacteria</taxon>
        <taxon>Candidatus Wolfeibacteriota</taxon>
    </lineage>
</organism>
<dbReference type="EMBL" id="MGIV01000023">
    <property type="protein sequence ID" value="OGM93629.1"/>
    <property type="molecule type" value="Genomic_DNA"/>
</dbReference>
<keyword evidence="1" id="KW-0812">Transmembrane</keyword>
<feature type="transmembrane region" description="Helical" evidence="1">
    <location>
        <begin position="130"/>
        <end position="150"/>
    </location>
</feature>
<sequence length="287" mass="31032">METLNSGLFAAMFVCSLFAGIAKAEMPPLPTAEETVTTEQGALVVKVVTETERYALPPIDFPAKDIPKVLAIVRQGEGVYEMEKVDERGSWVFGLPMARETQITKTAINLKNGRWSEEKLTEPKPLKETMWLMTAVLAAIVAGVAVSSLCSQRSGKSDKKLFWFYGQLLLCVMSGFAIALIAIGAGNHPIPSLSGVLSSVFIVVIVIIGALILSYGKYTTTEGATLLLAFPGALGMVLTGSVQYIELATFLAATIAVSYLLAKIAKRLYPPAPTRMHEVKCSRFYCE</sequence>
<comment type="caution">
    <text evidence="2">The sequence shown here is derived from an EMBL/GenBank/DDBJ whole genome shotgun (WGS) entry which is preliminary data.</text>
</comment>
<feature type="transmembrane region" description="Helical" evidence="1">
    <location>
        <begin position="223"/>
        <end position="241"/>
    </location>
</feature>
<gene>
    <name evidence="2" type="ORF">A2610_00040</name>
</gene>
<accession>A0A1F8DZT8</accession>
<reference evidence="2 3" key="1">
    <citation type="journal article" date="2016" name="Nat. Commun.">
        <title>Thousands of microbial genomes shed light on interconnected biogeochemical processes in an aquifer system.</title>
        <authorList>
            <person name="Anantharaman K."/>
            <person name="Brown C.T."/>
            <person name="Hug L.A."/>
            <person name="Sharon I."/>
            <person name="Castelle C.J."/>
            <person name="Probst A.J."/>
            <person name="Thomas B.C."/>
            <person name="Singh A."/>
            <person name="Wilkins M.J."/>
            <person name="Karaoz U."/>
            <person name="Brodie E.L."/>
            <person name="Williams K.H."/>
            <person name="Hubbard S.S."/>
            <person name="Banfield J.F."/>
        </authorList>
    </citation>
    <scope>NUCLEOTIDE SEQUENCE [LARGE SCALE GENOMIC DNA]</scope>
</reference>
<name>A0A1F8DZT8_9BACT</name>
<evidence type="ECO:0000313" key="3">
    <source>
        <dbReference type="Proteomes" id="UP000179057"/>
    </source>
</evidence>
<proteinExistence type="predicted"/>
<evidence type="ECO:0000313" key="2">
    <source>
        <dbReference type="EMBL" id="OGM93629.1"/>
    </source>
</evidence>
<dbReference type="Proteomes" id="UP000179057">
    <property type="component" value="Unassembled WGS sequence"/>
</dbReference>